<dbReference type="Proteomes" id="UP000722791">
    <property type="component" value="Unassembled WGS sequence"/>
</dbReference>
<organism evidence="1 2">
    <name type="scientific">Volvox reticuliferus</name>
    <dbReference type="NCBI Taxonomy" id="1737510"/>
    <lineage>
        <taxon>Eukaryota</taxon>
        <taxon>Viridiplantae</taxon>
        <taxon>Chlorophyta</taxon>
        <taxon>core chlorophytes</taxon>
        <taxon>Chlorophyceae</taxon>
        <taxon>CS clade</taxon>
        <taxon>Chlamydomonadales</taxon>
        <taxon>Volvocaceae</taxon>
        <taxon>Volvox</taxon>
    </lineage>
</organism>
<reference evidence="1" key="1">
    <citation type="journal article" date="2021" name="Proc. Natl. Acad. Sci. U.S.A.">
        <title>Three genomes in the algal genus Volvox reveal the fate of a haploid sex-determining region after a transition to homothallism.</title>
        <authorList>
            <person name="Yamamoto K."/>
            <person name="Hamaji T."/>
            <person name="Kawai-Toyooka H."/>
            <person name="Matsuzaki R."/>
            <person name="Takahashi F."/>
            <person name="Nishimura Y."/>
            <person name="Kawachi M."/>
            <person name="Noguchi H."/>
            <person name="Minakuchi Y."/>
            <person name="Umen J.G."/>
            <person name="Toyoda A."/>
            <person name="Nozaki H."/>
        </authorList>
    </citation>
    <scope>NUCLEOTIDE SEQUENCE</scope>
    <source>
        <strain evidence="1">NIES-3785</strain>
    </source>
</reference>
<name>A0A8J4DGV5_9CHLO</name>
<accession>A0A8J4DGV5</accession>
<evidence type="ECO:0000313" key="2">
    <source>
        <dbReference type="Proteomes" id="UP000722791"/>
    </source>
</evidence>
<sequence>MRLQVHGACIVKACLELSKNSDDLAKMGFNFRTSTTLEPDILVTVRGRPYAFMFFDELRRDAGSKQMVLVEQSIRLDGLQKNFPRIYLLVPGGYGHTTASMLAARHPRVQIVSFSDAHHAVETAVRLVMSLSEDGCEDGDRHGCNDMPAQKLAQVVDAAAISTTCAILDEMETNEASDVTSS</sequence>
<protein>
    <submittedName>
        <fullName evidence="1">Uncharacterized protein</fullName>
    </submittedName>
</protein>
<gene>
    <name evidence="1" type="ORF">Vretimale_4313</name>
</gene>
<dbReference type="EMBL" id="BNCQ01000006">
    <property type="protein sequence ID" value="GIL99053.1"/>
    <property type="molecule type" value="Genomic_DNA"/>
</dbReference>
<comment type="caution">
    <text evidence="1">The sequence shown here is derived from an EMBL/GenBank/DDBJ whole genome shotgun (WGS) entry which is preliminary data.</text>
</comment>
<dbReference type="AlphaFoldDB" id="A0A8J4DGV5"/>
<evidence type="ECO:0000313" key="1">
    <source>
        <dbReference type="EMBL" id="GIL99053.1"/>
    </source>
</evidence>
<proteinExistence type="predicted"/>